<accession>A0ABP7B5C4</accession>
<dbReference type="EMBL" id="BAAAYV010000004">
    <property type="protein sequence ID" value="GAA3649711.1"/>
    <property type="molecule type" value="Genomic_DNA"/>
</dbReference>
<dbReference type="Proteomes" id="UP001410795">
    <property type="component" value="Unassembled WGS sequence"/>
</dbReference>
<reference evidence="2" key="1">
    <citation type="journal article" date="2019" name="Int. J. Syst. Evol. Microbiol.">
        <title>The Global Catalogue of Microorganisms (GCM) 10K type strain sequencing project: providing services to taxonomists for standard genome sequencing and annotation.</title>
        <authorList>
            <consortium name="The Broad Institute Genomics Platform"/>
            <consortium name="The Broad Institute Genome Sequencing Center for Infectious Disease"/>
            <person name="Wu L."/>
            <person name="Ma J."/>
        </authorList>
    </citation>
    <scope>NUCLEOTIDE SEQUENCE [LARGE SCALE GENOMIC DNA]</scope>
    <source>
        <strain evidence="2">JCM 16546</strain>
    </source>
</reference>
<protein>
    <submittedName>
        <fullName evidence="1">Uncharacterized protein</fullName>
    </submittedName>
</protein>
<evidence type="ECO:0000313" key="1">
    <source>
        <dbReference type="EMBL" id="GAA3649711.1"/>
    </source>
</evidence>
<proteinExistence type="predicted"/>
<evidence type="ECO:0000313" key="2">
    <source>
        <dbReference type="Proteomes" id="UP001410795"/>
    </source>
</evidence>
<dbReference type="RefSeq" id="WP_221859913.1">
    <property type="nucleotide sequence ID" value="NZ_BAAAYV010000004.1"/>
</dbReference>
<keyword evidence="2" id="KW-1185">Reference proteome</keyword>
<comment type="caution">
    <text evidence="1">The sequence shown here is derived from an EMBL/GenBank/DDBJ whole genome shotgun (WGS) entry which is preliminary data.</text>
</comment>
<organism evidence="1 2">
    <name type="scientific">Microbacterium marinilacus</name>
    <dbReference type="NCBI Taxonomy" id="415209"/>
    <lineage>
        <taxon>Bacteria</taxon>
        <taxon>Bacillati</taxon>
        <taxon>Actinomycetota</taxon>
        <taxon>Actinomycetes</taxon>
        <taxon>Micrococcales</taxon>
        <taxon>Microbacteriaceae</taxon>
        <taxon>Microbacterium</taxon>
    </lineage>
</organism>
<name>A0ABP7B5C4_9MICO</name>
<gene>
    <name evidence="1" type="ORF">GCM10022202_06780</name>
</gene>
<sequence length="161" mass="16403">MCGACGGAVLSGADRLLNSAYGRTVAAALANELAPRLAVRPWAIGWVVRTPSGGAGSPATSAELFARLAAGLSERPGGEASSPVGLLARLRQPAHRPVETDRATFPAAEVLTAGGASPAPADRVLHHVFAAGLSAALRGVEEQVVLADAEGAWRLRCTPRH</sequence>